<dbReference type="Gene3D" id="2.40.128.420">
    <property type="match status" value="1"/>
</dbReference>
<dbReference type="Pfam" id="PF18620">
    <property type="entry name" value="DUF5627"/>
    <property type="match status" value="1"/>
</dbReference>
<organism evidence="2">
    <name type="scientific">bioreactor metagenome</name>
    <dbReference type="NCBI Taxonomy" id="1076179"/>
    <lineage>
        <taxon>unclassified sequences</taxon>
        <taxon>metagenomes</taxon>
        <taxon>ecological metagenomes</taxon>
    </lineage>
</organism>
<name>A0A645ITK8_9ZZZZ</name>
<gene>
    <name evidence="2" type="ORF">SDC9_202415</name>
</gene>
<dbReference type="InterPro" id="IPR040580">
    <property type="entry name" value="DUF5627"/>
</dbReference>
<dbReference type="EMBL" id="VSSQ01123266">
    <property type="protein sequence ID" value="MPN54738.1"/>
    <property type="molecule type" value="Genomic_DNA"/>
</dbReference>
<sequence length="85" mass="9363">MENSVNLILTFNGNNCTVSAPTGSPYTITGSGEFQSKKYSWGNKERDGIVLNYTISDGTHVYQANDVLVIRDRGVTMEVYSPVLQ</sequence>
<dbReference type="AlphaFoldDB" id="A0A645ITK8"/>
<evidence type="ECO:0000259" key="1">
    <source>
        <dbReference type="Pfam" id="PF18620"/>
    </source>
</evidence>
<feature type="domain" description="DUF5627" evidence="1">
    <location>
        <begin position="4"/>
        <end position="74"/>
    </location>
</feature>
<accession>A0A645ITK8</accession>
<proteinExistence type="predicted"/>
<evidence type="ECO:0000313" key="2">
    <source>
        <dbReference type="EMBL" id="MPN54738.1"/>
    </source>
</evidence>
<protein>
    <recommendedName>
        <fullName evidence="1">DUF5627 domain-containing protein</fullName>
    </recommendedName>
</protein>
<comment type="caution">
    <text evidence="2">The sequence shown here is derived from an EMBL/GenBank/DDBJ whole genome shotgun (WGS) entry which is preliminary data.</text>
</comment>
<reference evidence="2" key="1">
    <citation type="submission" date="2019-08" db="EMBL/GenBank/DDBJ databases">
        <authorList>
            <person name="Kucharzyk K."/>
            <person name="Murdoch R.W."/>
            <person name="Higgins S."/>
            <person name="Loffler F."/>
        </authorList>
    </citation>
    <scope>NUCLEOTIDE SEQUENCE</scope>
</reference>